<name>A0A5B7KD86_PORTR</name>
<comment type="caution">
    <text evidence="1">The sequence shown here is derived from an EMBL/GenBank/DDBJ whole genome shotgun (WGS) entry which is preliminary data.</text>
</comment>
<evidence type="ECO:0000313" key="2">
    <source>
        <dbReference type="Proteomes" id="UP000324222"/>
    </source>
</evidence>
<dbReference type="EMBL" id="VSRR010142286">
    <property type="protein sequence ID" value="MPD04694.1"/>
    <property type="molecule type" value="Genomic_DNA"/>
</dbReference>
<sequence length="62" mass="7011">MSKRGTAARSRDTNHTPIITRLANPSWTRRIPYGDSRMVRRSSVMTACEGASDENVMTVWVE</sequence>
<accession>A0A5B7KD86</accession>
<keyword evidence="2" id="KW-1185">Reference proteome</keyword>
<dbReference type="AlphaFoldDB" id="A0A5B7KD86"/>
<dbReference type="Proteomes" id="UP000324222">
    <property type="component" value="Unassembled WGS sequence"/>
</dbReference>
<gene>
    <name evidence="1" type="ORF">E2C01_100396</name>
</gene>
<organism evidence="1 2">
    <name type="scientific">Portunus trituberculatus</name>
    <name type="common">Swimming crab</name>
    <name type="synonym">Neptunus trituberculatus</name>
    <dbReference type="NCBI Taxonomy" id="210409"/>
    <lineage>
        <taxon>Eukaryota</taxon>
        <taxon>Metazoa</taxon>
        <taxon>Ecdysozoa</taxon>
        <taxon>Arthropoda</taxon>
        <taxon>Crustacea</taxon>
        <taxon>Multicrustacea</taxon>
        <taxon>Malacostraca</taxon>
        <taxon>Eumalacostraca</taxon>
        <taxon>Eucarida</taxon>
        <taxon>Decapoda</taxon>
        <taxon>Pleocyemata</taxon>
        <taxon>Brachyura</taxon>
        <taxon>Eubrachyura</taxon>
        <taxon>Portunoidea</taxon>
        <taxon>Portunidae</taxon>
        <taxon>Portuninae</taxon>
        <taxon>Portunus</taxon>
    </lineage>
</organism>
<evidence type="ECO:0000313" key="1">
    <source>
        <dbReference type="EMBL" id="MPD04694.1"/>
    </source>
</evidence>
<protein>
    <submittedName>
        <fullName evidence="1">Uncharacterized protein</fullName>
    </submittedName>
</protein>
<proteinExistence type="predicted"/>
<reference evidence="1 2" key="1">
    <citation type="submission" date="2019-05" db="EMBL/GenBank/DDBJ databases">
        <title>Another draft genome of Portunus trituberculatus and its Hox gene families provides insights of decapod evolution.</title>
        <authorList>
            <person name="Jeong J.-H."/>
            <person name="Song I."/>
            <person name="Kim S."/>
            <person name="Choi T."/>
            <person name="Kim D."/>
            <person name="Ryu S."/>
            <person name="Kim W."/>
        </authorList>
    </citation>
    <scope>NUCLEOTIDE SEQUENCE [LARGE SCALE GENOMIC DNA]</scope>
    <source>
        <tissue evidence="1">Muscle</tissue>
    </source>
</reference>